<dbReference type="EMBL" id="CP036426">
    <property type="protein sequence ID" value="QDV35665.1"/>
    <property type="molecule type" value="Genomic_DNA"/>
</dbReference>
<sequence length="427" mass="46856">MPRCDFCDHDNPPGAHSCGNCGATLDWSSEVQATGPPEDLKRQVRDLLDQGSKIEAIKVYRERTGAGLKEAKDAVEAFERGDPGLMPGGIEGPLEGELLDLLRNGRKIEAIKRYREATGVGLKEAKDAVEALAGRHGLAATSQGPGCLSLIVLALMVLAGSGSLAQDQVADISEAERDDRGVLTHTVRSGFQAEPTRIRVVLPEGREPGERFPVVYVLPVEAQEEHRYGDGLEEVLDHGLHEEHRAIFVAPTFSHLPWYADHPTDPGIRQERHLLEVVIPFVEATYPARAEPGGRLLLGFSKSGWGAYSLLLRHPEVFGRAAAWDAPLMMAEPGRHGSGPIFGSFENFEGYRVSRLLEERAGQLGDDERLILLGYGNFREDHREVHALMERLGIAHAYRDGPGRKHDWHSGWVPEAVALLLEEAPSD</sequence>
<dbReference type="KEGG" id="tpla:ElP_35690"/>
<dbReference type="InterPro" id="IPR050583">
    <property type="entry name" value="Mycobacterial_A85_antigen"/>
</dbReference>
<dbReference type="Proteomes" id="UP000317835">
    <property type="component" value="Chromosome"/>
</dbReference>
<keyword evidence="3" id="KW-1185">Reference proteome</keyword>
<dbReference type="GO" id="GO:0006412">
    <property type="term" value="P:translation"/>
    <property type="evidence" value="ECO:0007669"/>
    <property type="project" value="InterPro"/>
</dbReference>
<organism evidence="2 3">
    <name type="scientific">Tautonia plasticadhaerens</name>
    <dbReference type="NCBI Taxonomy" id="2527974"/>
    <lineage>
        <taxon>Bacteria</taxon>
        <taxon>Pseudomonadati</taxon>
        <taxon>Planctomycetota</taxon>
        <taxon>Planctomycetia</taxon>
        <taxon>Isosphaerales</taxon>
        <taxon>Isosphaeraceae</taxon>
        <taxon>Tautonia</taxon>
    </lineage>
</organism>
<dbReference type="PANTHER" id="PTHR48098:SF1">
    <property type="entry name" value="DIACYLGLYCEROL ACYLTRANSFERASE_MYCOLYLTRANSFERASE AG85A"/>
    <property type="match status" value="1"/>
</dbReference>
<dbReference type="InterPro" id="IPR000801">
    <property type="entry name" value="Esterase-like"/>
</dbReference>
<accession>A0A518H494</accession>
<dbReference type="PANTHER" id="PTHR48098">
    <property type="entry name" value="ENTEROCHELIN ESTERASE-RELATED"/>
    <property type="match status" value="1"/>
</dbReference>
<dbReference type="Gene3D" id="3.30.1390.10">
    <property type="match status" value="2"/>
</dbReference>
<reference evidence="2 3" key="1">
    <citation type="submission" date="2019-02" db="EMBL/GenBank/DDBJ databases">
        <title>Deep-cultivation of Planctomycetes and their phenomic and genomic characterization uncovers novel biology.</title>
        <authorList>
            <person name="Wiegand S."/>
            <person name="Jogler M."/>
            <person name="Boedeker C."/>
            <person name="Pinto D."/>
            <person name="Vollmers J."/>
            <person name="Rivas-Marin E."/>
            <person name="Kohn T."/>
            <person name="Peeters S.H."/>
            <person name="Heuer A."/>
            <person name="Rast P."/>
            <person name="Oberbeckmann S."/>
            <person name="Bunk B."/>
            <person name="Jeske O."/>
            <person name="Meyerdierks A."/>
            <person name="Storesund J.E."/>
            <person name="Kallscheuer N."/>
            <person name="Luecker S."/>
            <person name="Lage O.M."/>
            <person name="Pohl T."/>
            <person name="Merkel B.J."/>
            <person name="Hornburger P."/>
            <person name="Mueller R.-W."/>
            <person name="Bruemmer F."/>
            <person name="Labrenz M."/>
            <person name="Spormann A.M."/>
            <person name="Op den Camp H."/>
            <person name="Overmann J."/>
            <person name="Amann R."/>
            <person name="Jetten M.S.M."/>
            <person name="Mascher T."/>
            <person name="Medema M.H."/>
            <person name="Devos D.P."/>
            <person name="Kaster A.-K."/>
            <person name="Ovreas L."/>
            <person name="Rohde M."/>
            <person name="Galperin M.Y."/>
            <person name="Jogler C."/>
        </authorList>
    </citation>
    <scope>NUCLEOTIDE SEQUENCE [LARGE SCALE GENOMIC DNA]</scope>
    <source>
        <strain evidence="2 3">ElP</strain>
    </source>
</reference>
<feature type="domain" description="Large ribosomal subunit protein bL12 C-terminal" evidence="1">
    <location>
        <begin position="106"/>
        <end position="132"/>
    </location>
</feature>
<dbReference type="GO" id="GO:0003735">
    <property type="term" value="F:structural constituent of ribosome"/>
    <property type="evidence" value="ECO:0007669"/>
    <property type="project" value="InterPro"/>
</dbReference>
<name>A0A518H494_9BACT</name>
<feature type="domain" description="Large ribosomal subunit protein bL12 C-terminal" evidence="1">
    <location>
        <begin position="51"/>
        <end position="77"/>
    </location>
</feature>
<evidence type="ECO:0000259" key="1">
    <source>
        <dbReference type="Pfam" id="PF00542"/>
    </source>
</evidence>
<dbReference type="InterPro" id="IPR014719">
    <property type="entry name" value="Ribosomal_bL12_C/ClpS-like"/>
</dbReference>
<evidence type="ECO:0000313" key="3">
    <source>
        <dbReference type="Proteomes" id="UP000317835"/>
    </source>
</evidence>
<dbReference type="InterPro" id="IPR013823">
    <property type="entry name" value="Ribosomal_bL12_C"/>
</dbReference>
<proteinExistence type="predicted"/>
<protein>
    <recommendedName>
        <fullName evidence="1">Large ribosomal subunit protein bL12 C-terminal domain-containing protein</fullName>
    </recommendedName>
</protein>
<dbReference type="SUPFAM" id="SSF53474">
    <property type="entry name" value="alpha/beta-Hydrolases"/>
    <property type="match status" value="1"/>
</dbReference>
<gene>
    <name evidence="2" type="ORF">ElP_35690</name>
</gene>
<dbReference type="AlphaFoldDB" id="A0A518H494"/>
<dbReference type="Pfam" id="PF00756">
    <property type="entry name" value="Esterase"/>
    <property type="match status" value="1"/>
</dbReference>
<evidence type="ECO:0000313" key="2">
    <source>
        <dbReference type="EMBL" id="QDV35665.1"/>
    </source>
</evidence>
<dbReference type="Pfam" id="PF00542">
    <property type="entry name" value="Ribosomal_L12"/>
    <property type="match status" value="2"/>
</dbReference>
<dbReference type="Gene3D" id="3.40.50.1820">
    <property type="entry name" value="alpha/beta hydrolase"/>
    <property type="match status" value="1"/>
</dbReference>
<dbReference type="InterPro" id="IPR029058">
    <property type="entry name" value="AB_hydrolase_fold"/>
</dbReference>
<dbReference type="GO" id="GO:0016747">
    <property type="term" value="F:acyltransferase activity, transferring groups other than amino-acyl groups"/>
    <property type="evidence" value="ECO:0007669"/>
    <property type="project" value="TreeGrafter"/>
</dbReference>
<dbReference type="RefSeq" id="WP_197447074.1">
    <property type="nucleotide sequence ID" value="NZ_CP036426.1"/>
</dbReference>